<evidence type="ECO:0000313" key="3">
    <source>
        <dbReference type="EMBL" id="QLG60681.1"/>
    </source>
</evidence>
<dbReference type="AlphaFoldDB" id="A0A7D5QB06"/>
<dbReference type="OrthoDB" id="193731at2157"/>
<keyword evidence="4" id="KW-1185">Reference proteome</keyword>
<dbReference type="Pfam" id="PF26296">
    <property type="entry name" value="DUF8080"/>
    <property type="match status" value="1"/>
</dbReference>
<protein>
    <recommendedName>
        <fullName evidence="2">DUF8080 domain-containing protein</fullName>
    </recommendedName>
</protein>
<dbReference type="EMBL" id="CP058579">
    <property type="protein sequence ID" value="QLG60681.1"/>
    <property type="molecule type" value="Genomic_DNA"/>
</dbReference>
<name>A0A7D5QB06_9EURY</name>
<feature type="domain" description="DUF8080" evidence="2">
    <location>
        <begin position="181"/>
        <end position="252"/>
    </location>
</feature>
<dbReference type="InterPro" id="IPR058393">
    <property type="entry name" value="DUF8080"/>
</dbReference>
<dbReference type="Pfam" id="PF25256">
    <property type="entry name" value="DUF7857"/>
    <property type="match status" value="1"/>
</dbReference>
<dbReference type="Proteomes" id="UP000509626">
    <property type="component" value="Chromosome"/>
</dbReference>
<dbReference type="GeneID" id="56036303"/>
<feature type="compositionally biased region" description="Acidic residues" evidence="1">
    <location>
        <begin position="136"/>
        <end position="147"/>
    </location>
</feature>
<sequence length="262" mass="26536">MPVTLAADVEVRADIALVTATVESPTPVARRVEVANRLDGPVLPPRRDGVPEAGWDRDGLTLVVDADDAVSFGYACPLADGEAADPPAELAAVGDPGDDRPGTAPVERARRDLGGFRPPRDAVPVPRTDGSRDGDDGSEPGSTDDEPVPGPDSADGEGGSPATARAGVNAPTDDDGDAPFPAAVAAYLDRAEGRIDRAERLTGASVPEATAALESHDRHPADLAAAVSADADSLDLLAERAAGLAARAGEADVPVDALGRLA</sequence>
<dbReference type="KEGG" id="halu:HUG12_02550"/>
<feature type="compositionally biased region" description="Basic and acidic residues" evidence="1">
    <location>
        <begin position="97"/>
        <end position="120"/>
    </location>
</feature>
<evidence type="ECO:0000313" key="4">
    <source>
        <dbReference type="Proteomes" id="UP000509626"/>
    </source>
</evidence>
<reference evidence="3 4" key="1">
    <citation type="submission" date="2020-06" db="EMBL/GenBank/DDBJ databases">
        <title>NJ-3-1, isolated from saline soil.</title>
        <authorList>
            <person name="Cui H.L."/>
            <person name="Shi X."/>
        </authorList>
    </citation>
    <scope>NUCLEOTIDE SEQUENCE [LARGE SCALE GENOMIC DNA]</scope>
    <source>
        <strain evidence="3 4">NJ-3-1</strain>
    </source>
</reference>
<proteinExistence type="predicted"/>
<organism evidence="3 4">
    <name type="scientific">Halorarum salinum</name>
    <dbReference type="NCBI Taxonomy" id="2743089"/>
    <lineage>
        <taxon>Archaea</taxon>
        <taxon>Methanobacteriati</taxon>
        <taxon>Methanobacteriota</taxon>
        <taxon>Stenosarchaea group</taxon>
        <taxon>Halobacteria</taxon>
        <taxon>Halobacteriales</taxon>
        <taxon>Haloferacaceae</taxon>
        <taxon>Halorarum</taxon>
    </lineage>
</organism>
<gene>
    <name evidence="3" type="ORF">HUG12_02550</name>
</gene>
<evidence type="ECO:0000256" key="1">
    <source>
        <dbReference type="SAM" id="MobiDB-lite"/>
    </source>
</evidence>
<dbReference type="RefSeq" id="WP_179267267.1">
    <property type="nucleotide sequence ID" value="NZ_CP058579.1"/>
</dbReference>
<accession>A0A7D5QB06</accession>
<feature type="region of interest" description="Disordered" evidence="1">
    <location>
        <begin position="87"/>
        <end position="181"/>
    </location>
</feature>
<dbReference type="InterPro" id="IPR057179">
    <property type="entry name" value="DUF7857"/>
</dbReference>
<evidence type="ECO:0000259" key="2">
    <source>
        <dbReference type="Pfam" id="PF26296"/>
    </source>
</evidence>